<dbReference type="InterPro" id="IPR032675">
    <property type="entry name" value="LRR_dom_sf"/>
</dbReference>
<dbReference type="InterPro" id="IPR036047">
    <property type="entry name" value="F-box-like_dom_sf"/>
</dbReference>
<dbReference type="PROSITE" id="PS50181">
    <property type="entry name" value="FBOX"/>
    <property type="match status" value="1"/>
</dbReference>
<name>A0A9N9RTL7_9DIPT</name>
<dbReference type="EMBL" id="OU895878">
    <property type="protein sequence ID" value="CAG9802583.1"/>
    <property type="molecule type" value="Genomic_DNA"/>
</dbReference>
<sequence length="516" mass="60623">MEIKSLPNELQEEIFTYLNCNELMAMMLVDKYTKSIIESSPILMSNLPILIIDEDEFYDDNERSIEPILESTRRATKIVIKLKRDKIMKYLVIFKKFSDTVRELEIHDYGFETIDQMRIVLRHLYNLKRLTVINVTFLKPENEFLNSIVQVPKLSMLELREINCVNTDEKMFALFANNYDIQLRKIRLKCDGRNTSNCLDFCEMMTQQAYVKSLTFENVTSKNCNIFNYENFLQCQLRHLEIVNCQLSREHMKVMLNMIKNQQNLETIKVINTPIPSSLDIIFVYRQMFSNPIKEVHVDINDLSFFHSHSFTNRSIRNLTIHGNFAFENLPIFINFIKIFPNVEHLKLVGDMPISDKYLFHILSTFSNLEELSIPGFTSRTIDSNFSNLSCLDVKLKTLILDYIDYDVKFFGWKNIVSNVNSIEKLIIKRDYCNVSNEIVDIIIKKLKLKHLELGCGVVSEDILRNIVYNNCADELRVLKITQSDFDKIKCIFDFNKLFKSNRLLLSLCNDGYFVK</sequence>
<dbReference type="AlphaFoldDB" id="A0A9N9RTL7"/>
<dbReference type="OrthoDB" id="7780936at2759"/>
<protein>
    <recommendedName>
        <fullName evidence="1">F-box domain-containing protein</fullName>
    </recommendedName>
</protein>
<reference evidence="2" key="1">
    <citation type="submission" date="2022-01" db="EMBL/GenBank/DDBJ databases">
        <authorList>
            <person name="King R."/>
        </authorList>
    </citation>
    <scope>NUCLEOTIDE SEQUENCE</scope>
</reference>
<evidence type="ECO:0000313" key="3">
    <source>
        <dbReference type="Proteomes" id="UP001153620"/>
    </source>
</evidence>
<keyword evidence="3" id="KW-1185">Reference proteome</keyword>
<dbReference type="SUPFAM" id="SSF81383">
    <property type="entry name" value="F-box domain"/>
    <property type="match status" value="1"/>
</dbReference>
<proteinExistence type="predicted"/>
<gene>
    <name evidence="2" type="ORF">CHIRRI_LOCUS5489</name>
</gene>
<dbReference type="SUPFAM" id="SSF52047">
    <property type="entry name" value="RNI-like"/>
    <property type="match status" value="1"/>
</dbReference>
<dbReference type="Gene3D" id="3.80.10.10">
    <property type="entry name" value="Ribonuclease Inhibitor"/>
    <property type="match status" value="1"/>
</dbReference>
<feature type="domain" description="F-box" evidence="1">
    <location>
        <begin position="1"/>
        <end position="47"/>
    </location>
</feature>
<evidence type="ECO:0000313" key="2">
    <source>
        <dbReference type="EMBL" id="CAG9802583.1"/>
    </source>
</evidence>
<organism evidence="2 3">
    <name type="scientific">Chironomus riparius</name>
    <dbReference type="NCBI Taxonomy" id="315576"/>
    <lineage>
        <taxon>Eukaryota</taxon>
        <taxon>Metazoa</taxon>
        <taxon>Ecdysozoa</taxon>
        <taxon>Arthropoda</taxon>
        <taxon>Hexapoda</taxon>
        <taxon>Insecta</taxon>
        <taxon>Pterygota</taxon>
        <taxon>Neoptera</taxon>
        <taxon>Endopterygota</taxon>
        <taxon>Diptera</taxon>
        <taxon>Nematocera</taxon>
        <taxon>Chironomoidea</taxon>
        <taxon>Chironomidae</taxon>
        <taxon>Chironominae</taxon>
        <taxon>Chironomus</taxon>
    </lineage>
</organism>
<evidence type="ECO:0000259" key="1">
    <source>
        <dbReference type="PROSITE" id="PS50181"/>
    </source>
</evidence>
<accession>A0A9N9RTL7</accession>
<reference evidence="2" key="2">
    <citation type="submission" date="2022-10" db="EMBL/GenBank/DDBJ databases">
        <authorList>
            <consortium name="ENA_rothamsted_submissions"/>
            <consortium name="culmorum"/>
            <person name="King R."/>
        </authorList>
    </citation>
    <scope>NUCLEOTIDE SEQUENCE</scope>
</reference>
<dbReference type="Proteomes" id="UP001153620">
    <property type="component" value="Chromosome 2"/>
</dbReference>
<dbReference type="InterPro" id="IPR001810">
    <property type="entry name" value="F-box_dom"/>
</dbReference>